<evidence type="ECO:0000256" key="5">
    <source>
        <dbReference type="ARBA" id="ARBA00022927"/>
    </source>
</evidence>
<keyword evidence="8" id="KW-0175">Coiled coil</keyword>
<keyword evidence="10" id="KW-0282">Flagellum</keyword>
<dbReference type="InterPro" id="IPR018035">
    <property type="entry name" value="Flagellar_FliH/T3SS_HrpE"/>
</dbReference>
<reference evidence="10" key="1">
    <citation type="submission" date="2021-01" db="EMBL/GenBank/DDBJ databases">
        <title>Genomic Encyclopedia of Type Strains, Phase IV (KMG-IV): sequencing the most valuable type-strain genomes for metagenomic binning, comparative biology and taxonomic classification.</title>
        <authorList>
            <person name="Goeker M."/>
        </authorList>
    </citation>
    <scope>NUCLEOTIDE SEQUENCE</scope>
    <source>
        <strain evidence="10">DSM 21943</strain>
    </source>
</reference>
<comment type="function">
    <text evidence="1">Needed for flagellar regrowth and assembly.</text>
</comment>
<organism evidence="10 11">
    <name type="scientific">Shouchella xiaoxiensis</name>
    <dbReference type="NCBI Taxonomy" id="766895"/>
    <lineage>
        <taxon>Bacteria</taxon>
        <taxon>Bacillati</taxon>
        <taxon>Bacillota</taxon>
        <taxon>Bacilli</taxon>
        <taxon>Bacillales</taxon>
        <taxon>Bacillaceae</taxon>
        <taxon>Shouchella</taxon>
    </lineage>
</organism>
<sequence length="261" mass="29741">MSNVIRYPTKQKVAAREIGLQPVVFESAHEESTEPMEETSSNRAEAIIAAAEQRAQMMIEEATNEAKRIKEDCELRKSQLEQECKTALAEAEQQGYEAGFSAGETQVTTIYESQLVQAQQILEDAQIEAIHTIEKHEPFIIDLATAIAERILGDVLNQETQIKHYLKSALYEVKEHQFIRVYVHPFWYDKMKDSVLELAEEVAGCKDFKVIPDTKLTENHCYLVTNAGRLDASLDTQLIQLKQQLHQLNQRSRTNYANTTN</sequence>
<dbReference type="RefSeq" id="WP_035419196.1">
    <property type="nucleotide sequence ID" value="NZ_JAFBCV010000002.1"/>
</dbReference>
<comment type="caution">
    <text evidence="10">The sequence shown here is derived from an EMBL/GenBank/DDBJ whole genome shotgun (WGS) entry which is preliminary data.</text>
</comment>
<dbReference type="NCBIfam" id="TIGR03825">
    <property type="entry name" value="FliH_bacil"/>
    <property type="match status" value="1"/>
</dbReference>
<evidence type="ECO:0000256" key="2">
    <source>
        <dbReference type="ARBA" id="ARBA00006602"/>
    </source>
</evidence>
<accession>A0ABS2SQ54</accession>
<dbReference type="EMBL" id="JAFBCV010000002">
    <property type="protein sequence ID" value="MBM7837649.1"/>
    <property type="molecule type" value="Genomic_DNA"/>
</dbReference>
<dbReference type="Pfam" id="PF02108">
    <property type="entry name" value="FliH"/>
    <property type="match status" value="1"/>
</dbReference>
<dbReference type="PANTHER" id="PTHR34982">
    <property type="entry name" value="YOP PROTEINS TRANSLOCATION PROTEIN L"/>
    <property type="match status" value="1"/>
</dbReference>
<gene>
    <name evidence="10" type="ORF">JOC54_000880</name>
</gene>
<keyword evidence="4" id="KW-1005">Bacterial flagellum biogenesis</keyword>
<evidence type="ECO:0000313" key="11">
    <source>
        <dbReference type="Proteomes" id="UP001179280"/>
    </source>
</evidence>
<dbReference type="InterPro" id="IPR022524">
    <property type="entry name" value="FliH_Bacilli"/>
</dbReference>
<keyword evidence="11" id="KW-1185">Reference proteome</keyword>
<comment type="similarity">
    <text evidence="2">Belongs to the FliH family.</text>
</comment>
<proteinExistence type="inferred from homology"/>
<keyword evidence="5" id="KW-0653">Protein transport</keyword>
<keyword evidence="3" id="KW-0813">Transport</keyword>
<evidence type="ECO:0000256" key="4">
    <source>
        <dbReference type="ARBA" id="ARBA00022795"/>
    </source>
</evidence>
<evidence type="ECO:0000256" key="8">
    <source>
        <dbReference type="SAM" id="Coils"/>
    </source>
</evidence>
<feature type="domain" description="Flagellar assembly protein FliH/Type III secretion system HrpE" evidence="9">
    <location>
        <begin position="116"/>
        <end position="239"/>
    </location>
</feature>
<evidence type="ECO:0000256" key="3">
    <source>
        <dbReference type="ARBA" id="ARBA00022448"/>
    </source>
</evidence>
<dbReference type="PANTHER" id="PTHR34982:SF1">
    <property type="entry name" value="FLAGELLAR ASSEMBLY PROTEIN FLIH"/>
    <property type="match status" value="1"/>
</dbReference>
<evidence type="ECO:0000256" key="7">
    <source>
        <dbReference type="NCBIfam" id="TIGR03825"/>
    </source>
</evidence>
<name>A0ABS2SQ54_9BACI</name>
<keyword evidence="10" id="KW-0966">Cell projection</keyword>
<evidence type="ECO:0000259" key="9">
    <source>
        <dbReference type="Pfam" id="PF02108"/>
    </source>
</evidence>
<dbReference type="Proteomes" id="UP001179280">
    <property type="component" value="Unassembled WGS sequence"/>
</dbReference>
<evidence type="ECO:0000256" key="6">
    <source>
        <dbReference type="ARBA" id="ARBA00023225"/>
    </source>
</evidence>
<keyword evidence="10" id="KW-0969">Cilium</keyword>
<evidence type="ECO:0000256" key="1">
    <source>
        <dbReference type="ARBA" id="ARBA00003041"/>
    </source>
</evidence>
<keyword evidence="6" id="KW-1006">Bacterial flagellum protein export</keyword>
<evidence type="ECO:0000313" key="10">
    <source>
        <dbReference type="EMBL" id="MBM7837649.1"/>
    </source>
</evidence>
<protein>
    <recommendedName>
        <fullName evidence="7">Flagellar assembly protein FliH</fullName>
    </recommendedName>
</protein>
<dbReference type="InterPro" id="IPR051472">
    <property type="entry name" value="T3SS_Stator/FliH"/>
</dbReference>
<feature type="coiled-coil region" evidence="8">
    <location>
        <begin position="41"/>
        <end position="90"/>
    </location>
</feature>